<feature type="domain" description="CCHC-type" evidence="3">
    <location>
        <begin position="189"/>
        <end position="202"/>
    </location>
</feature>
<keyword evidence="1" id="KW-0863">Zinc-finger</keyword>
<gene>
    <name evidence="4" type="ORF">GOBAR_AA19818</name>
</gene>
<name>A0A2P5XBY9_GOSBA</name>
<feature type="region of interest" description="Disordered" evidence="2">
    <location>
        <begin position="1"/>
        <end position="30"/>
    </location>
</feature>
<dbReference type="PROSITE" id="PS50158">
    <property type="entry name" value="ZF_CCHC"/>
    <property type="match status" value="1"/>
</dbReference>
<dbReference type="GO" id="GO:0003676">
    <property type="term" value="F:nucleic acid binding"/>
    <property type="evidence" value="ECO:0007669"/>
    <property type="project" value="InterPro"/>
</dbReference>
<dbReference type="OrthoDB" id="5597136at2759"/>
<keyword evidence="1" id="KW-0862">Zinc</keyword>
<dbReference type="Proteomes" id="UP000239757">
    <property type="component" value="Unassembled WGS sequence"/>
</dbReference>
<organism evidence="4 5">
    <name type="scientific">Gossypium barbadense</name>
    <name type="common">Sea Island cotton</name>
    <name type="synonym">Hibiscus barbadensis</name>
    <dbReference type="NCBI Taxonomy" id="3634"/>
    <lineage>
        <taxon>Eukaryota</taxon>
        <taxon>Viridiplantae</taxon>
        <taxon>Streptophyta</taxon>
        <taxon>Embryophyta</taxon>
        <taxon>Tracheophyta</taxon>
        <taxon>Spermatophyta</taxon>
        <taxon>Magnoliopsida</taxon>
        <taxon>eudicotyledons</taxon>
        <taxon>Gunneridae</taxon>
        <taxon>Pentapetalae</taxon>
        <taxon>rosids</taxon>
        <taxon>malvids</taxon>
        <taxon>Malvales</taxon>
        <taxon>Malvaceae</taxon>
        <taxon>Malvoideae</taxon>
        <taxon>Gossypium</taxon>
    </lineage>
</organism>
<evidence type="ECO:0000256" key="2">
    <source>
        <dbReference type="SAM" id="MobiDB-lite"/>
    </source>
</evidence>
<proteinExistence type="predicted"/>
<reference evidence="4 5" key="1">
    <citation type="submission" date="2015-01" db="EMBL/GenBank/DDBJ databases">
        <title>Genome of allotetraploid Gossypium barbadense reveals genomic plasticity and fiber elongation in cotton evolution.</title>
        <authorList>
            <person name="Chen X."/>
            <person name="Liu X."/>
            <person name="Zhao B."/>
            <person name="Zheng H."/>
            <person name="Hu Y."/>
            <person name="Lu G."/>
            <person name="Yang C."/>
            <person name="Chen J."/>
            <person name="Shan C."/>
            <person name="Zhang L."/>
            <person name="Zhou Y."/>
            <person name="Wang L."/>
            <person name="Guo W."/>
            <person name="Bai Y."/>
            <person name="Ruan J."/>
            <person name="Shangguan X."/>
            <person name="Mao Y."/>
            <person name="Jiang J."/>
            <person name="Zhu Y."/>
            <person name="Lei J."/>
            <person name="Kang H."/>
            <person name="Chen S."/>
            <person name="He X."/>
            <person name="Wang R."/>
            <person name="Wang Y."/>
            <person name="Chen J."/>
            <person name="Wang L."/>
            <person name="Yu S."/>
            <person name="Wang B."/>
            <person name="Wei J."/>
            <person name="Song S."/>
            <person name="Lu X."/>
            <person name="Gao Z."/>
            <person name="Gu W."/>
            <person name="Deng X."/>
            <person name="Ma D."/>
            <person name="Wang S."/>
            <person name="Liang W."/>
            <person name="Fang L."/>
            <person name="Cai C."/>
            <person name="Zhu X."/>
            <person name="Zhou B."/>
            <person name="Zhang Y."/>
            <person name="Chen Z."/>
            <person name="Xu S."/>
            <person name="Zhu R."/>
            <person name="Wang S."/>
            <person name="Zhang T."/>
            <person name="Zhao G."/>
        </authorList>
    </citation>
    <scope>NUCLEOTIDE SEQUENCE [LARGE SCALE GENOMIC DNA]</scope>
    <source>
        <strain evidence="5">cv. Xinhai21</strain>
        <tissue evidence="4">Leaf</tissue>
    </source>
</reference>
<evidence type="ECO:0000256" key="1">
    <source>
        <dbReference type="PROSITE-ProRule" id="PRU00047"/>
    </source>
</evidence>
<evidence type="ECO:0000313" key="4">
    <source>
        <dbReference type="EMBL" id="PPS00851.1"/>
    </source>
</evidence>
<dbReference type="EMBL" id="KZ665219">
    <property type="protein sequence ID" value="PPS00851.1"/>
    <property type="molecule type" value="Genomic_DNA"/>
</dbReference>
<dbReference type="InterPro" id="IPR001878">
    <property type="entry name" value="Znf_CCHC"/>
</dbReference>
<sequence length="214" mass="23957">MLVNSRNAKREEIGSNAPPQASRPRPTTSQGVLKAEAKEALMEIMGHVMEQWPKEIIKTVEVVPLVNPAPLVPVVTVSRKNPIKVIRKCGTNEFMGSIQERNKVRDRKRSKRRVSSTVVNVELKRPKYIKCYSAALARESQNIGFHRERSGRQDTSMASTGGSRRMKVLVCNDCGKNNTRTCSKVTGGCYKCKAQDHYKRDCLVTGGNNTEHFV</sequence>
<accession>A0A2P5XBY9</accession>
<keyword evidence="1" id="KW-0479">Metal-binding</keyword>
<protein>
    <recommendedName>
        <fullName evidence="3">CCHC-type domain-containing protein</fullName>
    </recommendedName>
</protein>
<evidence type="ECO:0000313" key="5">
    <source>
        <dbReference type="Proteomes" id="UP000239757"/>
    </source>
</evidence>
<evidence type="ECO:0000259" key="3">
    <source>
        <dbReference type="PROSITE" id="PS50158"/>
    </source>
</evidence>
<dbReference type="AlphaFoldDB" id="A0A2P5XBY9"/>
<dbReference type="GO" id="GO:0008270">
    <property type="term" value="F:zinc ion binding"/>
    <property type="evidence" value="ECO:0007669"/>
    <property type="project" value="UniProtKB-KW"/>
</dbReference>